<dbReference type="Proteomes" id="UP001152622">
    <property type="component" value="Chromosome 5"/>
</dbReference>
<feature type="domain" description="Palmitoyltransferase DHHC" evidence="9">
    <location>
        <begin position="368"/>
        <end position="493"/>
    </location>
</feature>
<dbReference type="InterPro" id="IPR036770">
    <property type="entry name" value="Ankyrin_rpt-contain_sf"/>
</dbReference>
<feature type="repeat" description="ANK" evidence="7">
    <location>
        <begin position="76"/>
        <end position="108"/>
    </location>
</feature>
<evidence type="ECO:0000256" key="3">
    <source>
        <dbReference type="ARBA" id="ARBA00022737"/>
    </source>
</evidence>
<feature type="transmembrane region" description="Helical" evidence="8">
    <location>
        <begin position="461"/>
        <end position="480"/>
    </location>
</feature>
<dbReference type="InterPro" id="IPR002110">
    <property type="entry name" value="Ankyrin_rpt"/>
</dbReference>
<evidence type="ECO:0000256" key="2">
    <source>
        <dbReference type="ARBA" id="ARBA00022692"/>
    </source>
</evidence>
<feature type="transmembrane region" description="Helical" evidence="8">
    <location>
        <begin position="258"/>
        <end position="291"/>
    </location>
</feature>
<proteinExistence type="inferred from homology"/>
<evidence type="ECO:0000313" key="11">
    <source>
        <dbReference type="Proteomes" id="UP001152622"/>
    </source>
</evidence>
<comment type="similarity">
    <text evidence="8">Belongs to the DHHC palmitoyltransferase family.</text>
</comment>
<dbReference type="AlphaFoldDB" id="A0A9Q1J1H6"/>
<evidence type="ECO:0000256" key="7">
    <source>
        <dbReference type="PROSITE-ProRule" id="PRU00023"/>
    </source>
</evidence>
<dbReference type="Pfam" id="PF12796">
    <property type="entry name" value="Ank_2"/>
    <property type="match status" value="2"/>
</dbReference>
<dbReference type="GO" id="GO:0019706">
    <property type="term" value="F:protein-cysteine S-palmitoyltransferase activity"/>
    <property type="evidence" value="ECO:0007669"/>
    <property type="project" value="UniProtKB-EC"/>
</dbReference>
<evidence type="ECO:0000256" key="8">
    <source>
        <dbReference type="RuleBase" id="RU079119"/>
    </source>
</evidence>
<dbReference type="EC" id="2.3.1.225" evidence="8"/>
<keyword evidence="4 8" id="KW-1133">Transmembrane helix</keyword>
<keyword evidence="8" id="KW-0808">Transferase</keyword>
<evidence type="ECO:0000256" key="4">
    <source>
        <dbReference type="ARBA" id="ARBA00022989"/>
    </source>
</evidence>
<evidence type="ECO:0000259" key="9">
    <source>
        <dbReference type="Pfam" id="PF01529"/>
    </source>
</evidence>
<comment type="caution">
    <text evidence="10">The sequence shown here is derived from an EMBL/GenBank/DDBJ whole genome shotgun (WGS) entry which is preliminary data.</text>
</comment>
<keyword evidence="3" id="KW-0677">Repeat</keyword>
<dbReference type="EMBL" id="JAINUF010000005">
    <property type="protein sequence ID" value="KAJ8361380.1"/>
    <property type="molecule type" value="Genomic_DNA"/>
</dbReference>
<dbReference type="PANTHER" id="PTHR24161">
    <property type="entry name" value="ANK_REP_REGION DOMAIN-CONTAINING PROTEIN-RELATED"/>
    <property type="match status" value="1"/>
</dbReference>
<dbReference type="PROSITE" id="PS50088">
    <property type="entry name" value="ANK_REPEAT"/>
    <property type="match status" value="4"/>
</dbReference>
<evidence type="ECO:0000256" key="5">
    <source>
        <dbReference type="ARBA" id="ARBA00023043"/>
    </source>
</evidence>
<dbReference type="PROSITE" id="PS50216">
    <property type="entry name" value="DHHC"/>
    <property type="match status" value="1"/>
</dbReference>
<feature type="repeat" description="ANK" evidence="7">
    <location>
        <begin position="146"/>
        <end position="167"/>
    </location>
</feature>
<feature type="repeat" description="ANK" evidence="7">
    <location>
        <begin position="177"/>
        <end position="199"/>
    </location>
</feature>
<dbReference type="InterPro" id="IPR001594">
    <property type="entry name" value="Palmitoyltrfase_DHHC"/>
</dbReference>
<keyword evidence="6 8" id="KW-0472">Membrane</keyword>
<keyword evidence="2 8" id="KW-0812">Transmembrane</keyword>
<comment type="domain">
    <text evidence="8">The DHHC domain is required for palmitoyltransferase activity.</text>
</comment>
<dbReference type="SMART" id="SM00248">
    <property type="entry name" value="ANK"/>
    <property type="match status" value="5"/>
</dbReference>
<dbReference type="PANTHER" id="PTHR24161:SF118">
    <property type="entry name" value="PALMITOYLTRANSFERASE"/>
    <property type="match status" value="1"/>
</dbReference>
<evidence type="ECO:0000256" key="6">
    <source>
        <dbReference type="ARBA" id="ARBA00023136"/>
    </source>
</evidence>
<accession>A0A9Q1J1H6</accession>
<sequence>MFPVAAQTLGGGDIFDTIQRGNIDQCADIIQLDRSTLRQKGWGGFTPLHYAAYQGNRALTQLLLSNGADSNAPCDAGQTPFHFACRNGNVSIMHQMLQHGADVQTVDQQGKTALHHSVAGGNVLAIQYLQETGMFRFSDTDRFLLTPLHLAASTGNSDVVRYLLRNNRCAADAADQQGVTPLHVAAEKGAIEVSWLLLQEAGLQILHLKNRQGLTPFDLCRQGTTFRHQQLTQILKRFINEPTDQKPKESYGMFYWTLLFPSLSGAVILLVASALGGYGGIFCALVFPWLARNILSQYHRINSYQGLPNPVYVGTLAAGMFHSTVCFYYKILPNILYCTVLTQNPGRLQQDDADPRFSSVMSLVEANEKGSRFCIYCEIFLPDNCKHCRLCNVCVLDYDHHCLFLNQCIGRGNHRLFLFLILSMAAAHLIFLYASACYLSARYVLLSRSAWWTMAAAQTWVLVLTAMNVLTFVWECWLLVEQFEAVSMGSTTYFKRCDRVRRPLWRRWGTAMSFLLEGKRPQPHRVYEAV</sequence>
<evidence type="ECO:0000313" key="10">
    <source>
        <dbReference type="EMBL" id="KAJ8361380.1"/>
    </source>
</evidence>
<name>A0A9Q1J1H6_SYNKA</name>
<dbReference type="OrthoDB" id="194358at2759"/>
<comment type="subcellular location">
    <subcellularLocation>
        <location evidence="1">Membrane</location>
        <topology evidence="1">Multi-pass membrane protein</topology>
    </subcellularLocation>
</comment>
<feature type="repeat" description="ANK" evidence="7">
    <location>
        <begin position="43"/>
        <end position="75"/>
    </location>
</feature>
<protein>
    <recommendedName>
        <fullName evidence="8">Palmitoyltransferase</fullName>
        <ecNumber evidence="8">2.3.1.225</ecNumber>
    </recommendedName>
</protein>
<evidence type="ECO:0000256" key="1">
    <source>
        <dbReference type="ARBA" id="ARBA00004141"/>
    </source>
</evidence>
<dbReference type="PROSITE" id="PS50297">
    <property type="entry name" value="ANK_REP_REGION"/>
    <property type="match status" value="4"/>
</dbReference>
<dbReference type="PRINTS" id="PR01415">
    <property type="entry name" value="ANKYRIN"/>
</dbReference>
<organism evidence="10 11">
    <name type="scientific">Synaphobranchus kaupii</name>
    <name type="common">Kaup's arrowtooth eel</name>
    <dbReference type="NCBI Taxonomy" id="118154"/>
    <lineage>
        <taxon>Eukaryota</taxon>
        <taxon>Metazoa</taxon>
        <taxon>Chordata</taxon>
        <taxon>Craniata</taxon>
        <taxon>Vertebrata</taxon>
        <taxon>Euteleostomi</taxon>
        <taxon>Actinopterygii</taxon>
        <taxon>Neopterygii</taxon>
        <taxon>Teleostei</taxon>
        <taxon>Anguilliformes</taxon>
        <taxon>Synaphobranchidae</taxon>
        <taxon>Synaphobranchus</taxon>
    </lineage>
</organism>
<gene>
    <name evidence="10" type="ORF">SKAU_G00179050</name>
</gene>
<feature type="transmembrane region" description="Helical" evidence="8">
    <location>
        <begin position="416"/>
        <end position="441"/>
    </location>
</feature>
<dbReference type="Pfam" id="PF01529">
    <property type="entry name" value="DHHC"/>
    <property type="match status" value="1"/>
</dbReference>
<keyword evidence="11" id="KW-1185">Reference proteome</keyword>
<comment type="catalytic activity">
    <reaction evidence="8">
        <text>L-cysteinyl-[protein] + hexadecanoyl-CoA = S-hexadecanoyl-L-cysteinyl-[protein] + CoA</text>
        <dbReference type="Rhea" id="RHEA:36683"/>
        <dbReference type="Rhea" id="RHEA-COMP:10131"/>
        <dbReference type="Rhea" id="RHEA-COMP:11032"/>
        <dbReference type="ChEBI" id="CHEBI:29950"/>
        <dbReference type="ChEBI" id="CHEBI:57287"/>
        <dbReference type="ChEBI" id="CHEBI:57379"/>
        <dbReference type="ChEBI" id="CHEBI:74151"/>
        <dbReference type="EC" id="2.3.1.225"/>
    </reaction>
</comment>
<dbReference type="Gene3D" id="1.25.40.20">
    <property type="entry name" value="Ankyrin repeat-containing domain"/>
    <property type="match status" value="2"/>
</dbReference>
<dbReference type="SUPFAM" id="SSF48403">
    <property type="entry name" value="Ankyrin repeat"/>
    <property type="match status" value="1"/>
</dbReference>
<keyword evidence="5 7" id="KW-0040">ANK repeat</keyword>
<keyword evidence="8" id="KW-0012">Acyltransferase</keyword>
<dbReference type="GO" id="GO:0016020">
    <property type="term" value="C:membrane"/>
    <property type="evidence" value="ECO:0007669"/>
    <property type="project" value="UniProtKB-SubCell"/>
</dbReference>
<reference evidence="10" key="1">
    <citation type="journal article" date="2023" name="Science">
        <title>Genome structures resolve the early diversification of teleost fishes.</title>
        <authorList>
            <person name="Parey E."/>
            <person name="Louis A."/>
            <person name="Montfort J."/>
            <person name="Bouchez O."/>
            <person name="Roques C."/>
            <person name="Iampietro C."/>
            <person name="Lluch J."/>
            <person name="Castinel A."/>
            <person name="Donnadieu C."/>
            <person name="Desvignes T."/>
            <person name="Floi Bucao C."/>
            <person name="Jouanno E."/>
            <person name="Wen M."/>
            <person name="Mejri S."/>
            <person name="Dirks R."/>
            <person name="Jansen H."/>
            <person name="Henkel C."/>
            <person name="Chen W.J."/>
            <person name="Zahm M."/>
            <person name="Cabau C."/>
            <person name="Klopp C."/>
            <person name="Thompson A.W."/>
            <person name="Robinson-Rechavi M."/>
            <person name="Braasch I."/>
            <person name="Lecointre G."/>
            <person name="Bobe J."/>
            <person name="Postlethwait J.H."/>
            <person name="Berthelot C."/>
            <person name="Roest Crollius H."/>
            <person name="Guiguen Y."/>
        </authorList>
    </citation>
    <scope>NUCLEOTIDE SEQUENCE</scope>
    <source>
        <strain evidence="10">WJC10195</strain>
    </source>
</reference>